<sequence length="162" mass="18211">MELKSSSLFFSRNEHLYENVKSQLKAQLANVTIKTSEKINKTFTISTVRSITVSKTLFIALKPHAIFIKLRRAAPTLCLMLCSAASQLRKNIIKKKINSSANDDAIYGKDEQIQLCVALKRCFAIQVLFLRNKNSSKSANCLGKQPDTDNKLGHRKKLILSL</sequence>
<accession>A0A1J1HTN3</accession>
<organism evidence="1 2">
    <name type="scientific">Clunio marinus</name>
    <dbReference type="NCBI Taxonomy" id="568069"/>
    <lineage>
        <taxon>Eukaryota</taxon>
        <taxon>Metazoa</taxon>
        <taxon>Ecdysozoa</taxon>
        <taxon>Arthropoda</taxon>
        <taxon>Hexapoda</taxon>
        <taxon>Insecta</taxon>
        <taxon>Pterygota</taxon>
        <taxon>Neoptera</taxon>
        <taxon>Endopterygota</taxon>
        <taxon>Diptera</taxon>
        <taxon>Nematocera</taxon>
        <taxon>Chironomoidea</taxon>
        <taxon>Chironomidae</taxon>
        <taxon>Clunio</taxon>
    </lineage>
</organism>
<dbReference type="EMBL" id="CVRI01000020">
    <property type="protein sequence ID" value="CRK91357.1"/>
    <property type="molecule type" value="Genomic_DNA"/>
</dbReference>
<dbReference type="AlphaFoldDB" id="A0A1J1HTN3"/>
<keyword evidence="2" id="KW-1185">Reference proteome</keyword>
<reference evidence="1 2" key="1">
    <citation type="submission" date="2015-04" db="EMBL/GenBank/DDBJ databases">
        <authorList>
            <person name="Syromyatnikov M.Y."/>
            <person name="Popov V.N."/>
        </authorList>
    </citation>
    <scope>NUCLEOTIDE SEQUENCE [LARGE SCALE GENOMIC DNA]</scope>
</reference>
<evidence type="ECO:0000313" key="1">
    <source>
        <dbReference type="EMBL" id="CRK91357.1"/>
    </source>
</evidence>
<evidence type="ECO:0000313" key="2">
    <source>
        <dbReference type="Proteomes" id="UP000183832"/>
    </source>
</evidence>
<name>A0A1J1HTN3_9DIPT</name>
<dbReference type="Proteomes" id="UP000183832">
    <property type="component" value="Unassembled WGS sequence"/>
</dbReference>
<protein>
    <submittedName>
        <fullName evidence="1">CLUMA_CG005030, isoform A</fullName>
    </submittedName>
</protein>
<proteinExistence type="predicted"/>
<gene>
    <name evidence="1" type="ORF">CLUMA_CG005030</name>
</gene>